<keyword evidence="10" id="KW-0030">Aminoacyl-tRNA synthetase</keyword>
<dbReference type="SUPFAM" id="SSF53187">
    <property type="entry name" value="Zn-dependent exopeptidases"/>
    <property type="match status" value="1"/>
</dbReference>
<evidence type="ECO:0000256" key="10">
    <source>
        <dbReference type="ARBA" id="ARBA00023146"/>
    </source>
</evidence>
<evidence type="ECO:0000256" key="3">
    <source>
        <dbReference type="ARBA" id="ARBA00012832"/>
    </source>
</evidence>
<dbReference type="InterPro" id="IPR002933">
    <property type="entry name" value="Peptidase_M20"/>
</dbReference>
<dbReference type="EC" id="6.1.1.16" evidence="3"/>
<feature type="domain" description="tRNA synthetases class I catalytic" evidence="13">
    <location>
        <begin position="479"/>
        <end position="925"/>
    </location>
</feature>
<gene>
    <name evidence="15" type="ORF">E0L32_002454</name>
</gene>
<dbReference type="OrthoDB" id="438179at2759"/>
<evidence type="ECO:0000256" key="4">
    <source>
        <dbReference type="ARBA" id="ARBA00022598"/>
    </source>
</evidence>
<evidence type="ECO:0000259" key="13">
    <source>
        <dbReference type="Pfam" id="PF01406"/>
    </source>
</evidence>
<dbReference type="InterPro" id="IPR032678">
    <property type="entry name" value="tRNA-synt_1_cat_dom"/>
</dbReference>
<comment type="similarity">
    <text evidence="2">Belongs to the peptidase M20A family.</text>
</comment>
<organism evidence="15 16">
    <name type="scientific">Thyridium curvatum</name>
    <dbReference type="NCBI Taxonomy" id="1093900"/>
    <lineage>
        <taxon>Eukaryota</taxon>
        <taxon>Fungi</taxon>
        <taxon>Dikarya</taxon>
        <taxon>Ascomycota</taxon>
        <taxon>Pezizomycotina</taxon>
        <taxon>Sordariomycetes</taxon>
        <taxon>Sordariomycetidae</taxon>
        <taxon>Thyridiales</taxon>
        <taxon>Thyridiaceae</taxon>
        <taxon>Thyridium</taxon>
    </lineage>
</organism>
<keyword evidence="5" id="KW-0479">Metal-binding</keyword>
<dbReference type="SUPFAM" id="SSF52374">
    <property type="entry name" value="Nucleotidylyl transferase"/>
    <property type="match status" value="1"/>
</dbReference>
<comment type="cofactor">
    <cofactor evidence="1">
        <name>Zn(2+)</name>
        <dbReference type="ChEBI" id="CHEBI:29105"/>
    </cofactor>
</comment>
<evidence type="ECO:0000256" key="7">
    <source>
        <dbReference type="ARBA" id="ARBA00022833"/>
    </source>
</evidence>
<dbReference type="Pfam" id="PF01406">
    <property type="entry name" value="tRNA-synt_1e"/>
    <property type="match status" value="1"/>
</dbReference>
<evidence type="ECO:0000313" key="16">
    <source>
        <dbReference type="Proteomes" id="UP000319257"/>
    </source>
</evidence>
<keyword evidence="9" id="KW-0648">Protein biosynthesis</keyword>
<dbReference type="InterPro" id="IPR014729">
    <property type="entry name" value="Rossmann-like_a/b/a_fold"/>
</dbReference>
<dbReference type="Pfam" id="PF01546">
    <property type="entry name" value="Peptidase_M20"/>
    <property type="match status" value="1"/>
</dbReference>
<evidence type="ECO:0000256" key="5">
    <source>
        <dbReference type="ARBA" id="ARBA00022723"/>
    </source>
</evidence>
<comment type="caution">
    <text evidence="15">The sequence shown here is derived from an EMBL/GenBank/DDBJ whole genome shotgun (WGS) entry which is preliminary data.</text>
</comment>
<dbReference type="GO" id="GO:0016787">
    <property type="term" value="F:hydrolase activity"/>
    <property type="evidence" value="ECO:0007669"/>
    <property type="project" value="InterPro"/>
</dbReference>
<feature type="region of interest" description="Disordered" evidence="12">
    <location>
        <begin position="1182"/>
        <end position="1202"/>
    </location>
</feature>
<dbReference type="RefSeq" id="XP_031000308.1">
    <property type="nucleotide sequence ID" value="XM_031136645.1"/>
</dbReference>
<dbReference type="PANTHER" id="PTHR10890:SF3">
    <property type="entry name" value="CYSTEINE--TRNA LIGASE, CYTOPLASMIC"/>
    <property type="match status" value="1"/>
</dbReference>
<dbReference type="InterPro" id="IPR017439">
    <property type="entry name" value="Amidohydrolase"/>
</dbReference>
<dbReference type="GO" id="GO:0004817">
    <property type="term" value="F:cysteine-tRNA ligase activity"/>
    <property type="evidence" value="ECO:0007669"/>
    <property type="project" value="UniProtKB-EC"/>
</dbReference>
<dbReference type="EMBL" id="SKBQ01000010">
    <property type="protein sequence ID" value="TPX18597.1"/>
    <property type="molecule type" value="Genomic_DNA"/>
</dbReference>
<keyword evidence="7" id="KW-0862">Zinc</keyword>
<keyword evidence="8" id="KW-0067">ATP-binding</keyword>
<evidence type="ECO:0000313" key="15">
    <source>
        <dbReference type="EMBL" id="TPX18597.1"/>
    </source>
</evidence>
<dbReference type="Proteomes" id="UP000319257">
    <property type="component" value="Unassembled WGS sequence"/>
</dbReference>
<sequence length="1259" mass="139172">MTAVEVIEASINGIKNAVVEGVESQPDETVKSAIDEAVANCLEDIRAIYDNPELCYEEVIAHDTIVAFLKSQGHEVVEHAYGISTSFESSFSHGTGGREVVFNAEYDALPDIGHACGHNLIAVSAIVAYVSLCAALKATGAAGRARLLGTPAEEGGAGKTKLLNAGAYKGADVCLMAHPGPEKSHGAGNTGTAGWPTISRVAVVAKFYGKPAHAGGNPWDGINALDAVVSAYNNVSMLRQQIRPEQRIHICLQDVPKVGNVIPPYTQVQFSVRSPTFNGAKFLLERVIDCAKGGALATGCKVEFEEELPYLDTRLNHTLDRRYTKIMSYYGESIRYETPEPMSASTDMGNVTYQLPGIHAFFGIPCPDNVSGHHPSFTAAAGTKEAFDSAVRCGKGLALTGWEVITDHKIHEAVLADFEEDRKARVKPLHGYKMASDGRKQPPWTPPTAQPDTQLPQLKIYNSLTRTKNDFVPVDPAGKVVTWYACGPTVYEDAHLGHAKNYVSTDIIRRIMKDYFGFRVKLVMNTTDIDDKIILRARQQHLLHLFKQEHATEDDSVSDAVLAQAKAAFQHYIGKNLPSLPPGTSPEGFSEAVNKAYKDVAEPPPPLTEGETEKHDQGHSQPPTITELLLRAHIGTAQLAVEALQAPGNLSSFFAKTDDIVLPYLDLLHGAEMDPSYHEIYMKLSQKFERRFFEDMDALNVLHPDQLTRVTEYVPQIIRFIRKIIANGFGYATPDGSVYFDIDSFEKAGHQYSRLEPWNKNDRILQADGEGSLSKGQSMKRSENHFALWKASKPGEPAWPSPWGHGRPGWHIECSAMASEVIGETMDIHSGGIDLRFPHHDNELAQSEAYWSTPGCPVQWTNYFIHMGQLRIRGLKMSKSLKNYTTVRDVLSGKEWSARSLRICFLLMPWQDGIEVTDELMKSVTSWEDKLNNFFLKSLDVWKHYKPETAANALGAADQDLQSSLEEAKAGVDAALCDSFNTSAVMRIISGLVTETNSAETLSDRTLIMISRWVTRIVTIFGLDAEGDLGNQDRIAWSGLDIPAPAKPYIYPASRLRDQVRTLACSELVDHDTLSKLADEVTTGASTAARETAKPYNEVLQQFRTDIKALAAQQASAKDLLALCDQLRDVHLWNLGICLEDRTNPHDPSPQPALVRPLDASLIEARAERESASTAKAKAKLEQAAREAEREREQLERSKVDPKMLFRTNGEYSEWDEDGIPTVDAAGNEISKSKRKKLVKEWEKHKQGHEKWLATQRDT</sequence>
<dbReference type="GO" id="GO:0005524">
    <property type="term" value="F:ATP binding"/>
    <property type="evidence" value="ECO:0007669"/>
    <property type="project" value="UniProtKB-KW"/>
</dbReference>
<dbReference type="FunCoup" id="A0A507BF53">
    <property type="interactions" value="910"/>
</dbReference>
<dbReference type="Gene3D" id="3.30.70.360">
    <property type="match status" value="1"/>
</dbReference>
<dbReference type="InterPro" id="IPR024909">
    <property type="entry name" value="Cys-tRNA/MSH_ligase"/>
</dbReference>
<proteinExistence type="inferred from homology"/>
<accession>A0A507BF53</accession>
<evidence type="ECO:0000256" key="8">
    <source>
        <dbReference type="ARBA" id="ARBA00022840"/>
    </source>
</evidence>
<dbReference type="GO" id="GO:0005737">
    <property type="term" value="C:cytoplasm"/>
    <property type="evidence" value="ECO:0007669"/>
    <property type="project" value="TreeGrafter"/>
</dbReference>
<evidence type="ECO:0000256" key="2">
    <source>
        <dbReference type="ARBA" id="ARBA00006247"/>
    </source>
</evidence>
<dbReference type="SUPFAM" id="SSF55031">
    <property type="entry name" value="Bacterial exopeptidase dimerisation domain"/>
    <property type="match status" value="1"/>
</dbReference>
<dbReference type="STRING" id="1093900.A0A507BF53"/>
<dbReference type="FunFam" id="3.30.70.360:FF:000004">
    <property type="entry name" value="Peptidase M20 domain-containing protein 2"/>
    <property type="match status" value="1"/>
</dbReference>
<dbReference type="NCBIfam" id="TIGR01891">
    <property type="entry name" value="amidohydrolases"/>
    <property type="match status" value="1"/>
</dbReference>
<dbReference type="Gene3D" id="3.40.50.620">
    <property type="entry name" value="HUPs"/>
    <property type="match status" value="2"/>
</dbReference>
<name>A0A507BF53_9PEZI</name>
<feature type="domain" description="Peptidase M20 dimerisation" evidence="14">
    <location>
        <begin position="205"/>
        <end position="292"/>
    </location>
</feature>
<dbReference type="Pfam" id="PF07687">
    <property type="entry name" value="M20_dimer"/>
    <property type="match status" value="1"/>
</dbReference>
<dbReference type="Gene3D" id="3.40.630.10">
    <property type="entry name" value="Zn peptidases"/>
    <property type="match status" value="1"/>
</dbReference>
<evidence type="ECO:0000256" key="1">
    <source>
        <dbReference type="ARBA" id="ARBA00001947"/>
    </source>
</evidence>
<dbReference type="PANTHER" id="PTHR10890">
    <property type="entry name" value="CYSTEINYL-TRNA SYNTHETASE"/>
    <property type="match status" value="1"/>
</dbReference>
<evidence type="ECO:0000256" key="9">
    <source>
        <dbReference type="ARBA" id="ARBA00022917"/>
    </source>
</evidence>
<dbReference type="PRINTS" id="PR00983">
    <property type="entry name" value="TRNASYNTHCYS"/>
</dbReference>
<keyword evidence="16" id="KW-1185">Reference proteome</keyword>
<dbReference type="AlphaFoldDB" id="A0A507BF53"/>
<dbReference type="InterPro" id="IPR009080">
    <property type="entry name" value="tRNAsynth_Ia_anticodon-bd"/>
</dbReference>
<evidence type="ECO:0000256" key="12">
    <source>
        <dbReference type="SAM" id="MobiDB-lite"/>
    </source>
</evidence>
<dbReference type="CDD" id="cd05672">
    <property type="entry name" value="M20_ACY1L2-like"/>
    <property type="match status" value="1"/>
</dbReference>
<protein>
    <recommendedName>
        <fullName evidence="3">cysteine--tRNA ligase</fullName>
        <ecNumber evidence="3">6.1.1.16</ecNumber>
    </recommendedName>
    <alternativeName>
        <fullName evidence="11">Cysteinyl-tRNA synthetase</fullName>
    </alternativeName>
</protein>
<dbReference type="InterPro" id="IPR036264">
    <property type="entry name" value="Bact_exopeptidase_dim_dom"/>
</dbReference>
<dbReference type="GO" id="GO:0046872">
    <property type="term" value="F:metal ion binding"/>
    <property type="evidence" value="ECO:0007669"/>
    <property type="project" value="UniProtKB-KW"/>
</dbReference>
<dbReference type="GO" id="GO:0006423">
    <property type="term" value="P:cysteinyl-tRNA aminoacylation"/>
    <property type="evidence" value="ECO:0007669"/>
    <property type="project" value="InterPro"/>
</dbReference>
<feature type="region of interest" description="Disordered" evidence="12">
    <location>
        <begin position="599"/>
        <end position="622"/>
    </location>
</feature>
<dbReference type="InterPro" id="IPR011650">
    <property type="entry name" value="Peptidase_M20_dimer"/>
</dbReference>
<evidence type="ECO:0000256" key="6">
    <source>
        <dbReference type="ARBA" id="ARBA00022741"/>
    </source>
</evidence>
<dbReference type="HAMAP" id="MF_00041">
    <property type="entry name" value="Cys_tRNA_synth"/>
    <property type="match status" value="1"/>
</dbReference>
<reference evidence="15 16" key="1">
    <citation type="submission" date="2019-06" db="EMBL/GenBank/DDBJ databases">
        <title>Draft genome sequence of the filamentous fungus Phialemoniopsis curvata isolated from diesel fuel.</title>
        <authorList>
            <person name="Varaljay V.A."/>
            <person name="Lyon W.J."/>
            <person name="Crouch A.L."/>
            <person name="Drake C.E."/>
            <person name="Hollomon J.M."/>
            <person name="Nadeau L.J."/>
            <person name="Nunn H.S."/>
            <person name="Stevenson B.S."/>
            <person name="Bojanowski C.L."/>
            <person name="Crookes-Goodson W.J."/>
        </authorList>
    </citation>
    <scope>NUCLEOTIDE SEQUENCE [LARGE SCALE GENOMIC DNA]</scope>
    <source>
        <strain evidence="15 16">D216</strain>
    </source>
</reference>
<dbReference type="InterPro" id="IPR015803">
    <property type="entry name" value="Cys-tRNA-ligase"/>
</dbReference>
<keyword evidence="6" id="KW-0547">Nucleotide-binding</keyword>
<dbReference type="InParanoid" id="A0A507BF53"/>
<dbReference type="NCBIfam" id="TIGR00435">
    <property type="entry name" value="cysS"/>
    <property type="match status" value="1"/>
</dbReference>
<evidence type="ECO:0000256" key="11">
    <source>
        <dbReference type="ARBA" id="ARBA00031499"/>
    </source>
</evidence>
<evidence type="ECO:0000259" key="14">
    <source>
        <dbReference type="Pfam" id="PF07687"/>
    </source>
</evidence>
<dbReference type="SUPFAM" id="SSF47323">
    <property type="entry name" value="Anticodon-binding domain of a subclass of class I aminoacyl-tRNA synthetases"/>
    <property type="match status" value="1"/>
</dbReference>
<dbReference type="GeneID" id="41969901"/>
<keyword evidence="4" id="KW-0436">Ligase</keyword>